<protein>
    <recommendedName>
        <fullName evidence="5">Yippee domain-containing protein</fullName>
    </recommendedName>
</protein>
<reference evidence="6" key="1">
    <citation type="submission" date="2021-02" db="EMBL/GenBank/DDBJ databases">
        <authorList>
            <person name="Dougan E. K."/>
            <person name="Rhodes N."/>
            <person name="Thang M."/>
            <person name="Chan C."/>
        </authorList>
    </citation>
    <scope>NUCLEOTIDE SEQUENCE</scope>
</reference>
<keyword evidence="7" id="KW-1185">Reference proteome</keyword>
<keyword evidence="3" id="KW-0862">Zinc</keyword>
<proteinExistence type="predicted"/>
<dbReference type="Proteomes" id="UP000601435">
    <property type="component" value="Unassembled WGS sequence"/>
</dbReference>
<dbReference type="PROSITE" id="PS51792">
    <property type="entry name" value="YIPPEE"/>
    <property type="match status" value="1"/>
</dbReference>
<dbReference type="OrthoDB" id="441160at2759"/>
<comment type="caution">
    <text evidence="6">The sequence shown here is derived from an EMBL/GenBank/DDBJ whole genome shotgun (WGS) entry which is preliminary data.</text>
</comment>
<dbReference type="EMBL" id="CAJNJA010087030">
    <property type="protein sequence ID" value="CAE7938753.1"/>
    <property type="molecule type" value="Genomic_DNA"/>
</dbReference>
<dbReference type="PANTHER" id="PTHR47447:SF17">
    <property type="entry name" value="OS12G0638900 PROTEIN"/>
    <property type="match status" value="1"/>
</dbReference>
<sequence>MKVPDDSGGPWDCSSRQAQKEVTRRLSRLDAHRALETFATLAKQKVQLNAFHASAVAVACSKESQWEQSLALLSELAQQTIQTDVVVFNAVTLSCATCQKWATALGLCLSMQGISVPPNDKTLCTASNACAGAAQWEESLRITETDFKNANSAKVACNTALRACGMWSLWRSALEVAASLRCCFVELDQVAATATIRLLTSASQWQRSLQSEQVTGVIVSEDPITSSALMAAEGEAALWEEALSLLWTMVSKRSADVFSFSTAMTACTAGGEWELALELLSSMNEEQVRPNVVALSALQAAAAAGSCWREALELLATMVETAQAPNEITLLAVIDACGSGQKWNAALGLLMSAQELRIRLSQASYTVAMSACEAGRQWEQALCTLRSMPSAALMPNEISLSATTLACQRQAGWVIALQLLGRGPLKVGLGSVSALRLAALLGSCENVEQWVVALSLMLLLTSSRVQSSAMTGNAALSACAAASRWRQSLNIGLDTGVRPSAITFSSMLSAFNRSGHWLLALGTVRMLQTWRVQQTSFGATAAVLCCAEQSHWTLALRMHEEQRAGVEGLAGMALAAERIRFEVYCCAACGAHFAQYKDLLSTNFRGRTGNALLFNQVINVTAGPLEDSVMTTGLHTIRCLFCVVCEERVGWKYEVAFEEDQKYKEGRFILEEELLSSTVQGMN</sequence>
<dbReference type="PROSITE" id="PS51375">
    <property type="entry name" value="PPR"/>
    <property type="match status" value="1"/>
</dbReference>
<dbReference type="InterPro" id="IPR011990">
    <property type="entry name" value="TPR-like_helical_dom_sf"/>
</dbReference>
<evidence type="ECO:0000256" key="3">
    <source>
        <dbReference type="ARBA" id="ARBA00022833"/>
    </source>
</evidence>
<organism evidence="6 7">
    <name type="scientific">Symbiodinium necroappetens</name>
    <dbReference type="NCBI Taxonomy" id="1628268"/>
    <lineage>
        <taxon>Eukaryota</taxon>
        <taxon>Sar</taxon>
        <taxon>Alveolata</taxon>
        <taxon>Dinophyceae</taxon>
        <taxon>Suessiales</taxon>
        <taxon>Symbiodiniaceae</taxon>
        <taxon>Symbiodinium</taxon>
    </lineage>
</organism>
<dbReference type="PANTHER" id="PTHR47447">
    <property type="entry name" value="OS03G0856100 PROTEIN"/>
    <property type="match status" value="1"/>
</dbReference>
<evidence type="ECO:0000313" key="7">
    <source>
        <dbReference type="Proteomes" id="UP000601435"/>
    </source>
</evidence>
<dbReference type="Pfam" id="PF03226">
    <property type="entry name" value="Yippee-Mis18"/>
    <property type="match status" value="1"/>
</dbReference>
<dbReference type="InterPro" id="IPR034751">
    <property type="entry name" value="Yippee"/>
</dbReference>
<name>A0A813C354_9DINO</name>
<dbReference type="Gene3D" id="1.25.40.10">
    <property type="entry name" value="Tetratricopeptide repeat domain"/>
    <property type="match status" value="3"/>
</dbReference>
<dbReference type="GO" id="GO:0046872">
    <property type="term" value="F:metal ion binding"/>
    <property type="evidence" value="ECO:0007669"/>
    <property type="project" value="UniProtKB-KW"/>
</dbReference>
<accession>A0A813C354</accession>
<evidence type="ECO:0000256" key="2">
    <source>
        <dbReference type="ARBA" id="ARBA00022737"/>
    </source>
</evidence>
<keyword evidence="2" id="KW-0677">Repeat</keyword>
<evidence type="ECO:0000256" key="1">
    <source>
        <dbReference type="ARBA" id="ARBA00022723"/>
    </source>
</evidence>
<evidence type="ECO:0000259" key="5">
    <source>
        <dbReference type="PROSITE" id="PS51792"/>
    </source>
</evidence>
<evidence type="ECO:0000256" key="4">
    <source>
        <dbReference type="PROSITE-ProRule" id="PRU00708"/>
    </source>
</evidence>
<feature type="domain" description="Yippee" evidence="5">
    <location>
        <begin position="582"/>
        <end position="679"/>
    </location>
</feature>
<feature type="repeat" description="PPR" evidence="4">
    <location>
        <begin position="256"/>
        <end position="290"/>
    </location>
</feature>
<gene>
    <name evidence="6" type="ORF">SNEC2469_LOCUS33284</name>
</gene>
<dbReference type="Pfam" id="PF13812">
    <property type="entry name" value="PPR_3"/>
    <property type="match status" value="1"/>
</dbReference>
<evidence type="ECO:0000313" key="6">
    <source>
        <dbReference type="EMBL" id="CAE7938753.1"/>
    </source>
</evidence>
<dbReference type="AlphaFoldDB" id="A0A813C354"/>
<keyword evidence="1" id="KW-0479">Metal-binding</keyword>
<dbReference type="InterPro" id="IPR004910">
    <property type="entry name" value="Yippee/Mis18/Cereblon"/>
</dbReference>
<dbReference type="InterPro" id="IPR002885">
    <property type="entry name" value="PPR_rpt"/>
</dbReference>